<accession>A0ABQ9I457</accession>
<evidence type="ECO:0000313" key="2">
    <source>
        <dbReference type="EMBL" id="KAJ8891437.1"/>
    </source>
</evidence>
<reference evidence="2 3" key="1">
    <citation type="submission" date="2023-02" db="EMBL/GenBank/DDBJ databases">
        <title>LHISI_Scaffold_Assembly.</title>
        <authorList>
            <person name="Stuart O.P."/>
            <person name="Cleave R."/>
            <person name="Magrath M.J.L."/>
            <person name="Mikheyev A.S."/>
        </authorList>
    </citation>
    <scope>NUCLEOTIDE SEQUENCE [LARGE SCALE GENOMIC DNA]</scope>
    <source>
        <strain evidence="2">Daus_M_001</strain>
        <tissue evidence="2">Leg muscle</tissue>
    </source>
</reference>
<dbReference type="EMBL" id="JARBHB010000002">
    <property type="protein sequence ID" value="KAJ8891437.1"/>
    <property type="molecule type" value="Genomic_DNA"/>
</dbReference>
<dbReference type="Proteomes" id="UP001159363">
    <property type="component" value="Chromosome 2"/>
</dbReference>
<feature type="region of interest" description="Disordered" evidence="1">
    <location>
        <begin position="472"/>
        <end position="500"/>
    </location>
</feature>
<feature type="region of interest" description="Disordered" evidence="1">
    <location>
        <begin position="280"/>
        <end position="311"/>
    </location>
</feature>
<organism evidence="2 3">
    <name type="scientific">Dryococelus australis</name>
    <dbReference type="NCBI Taxonomy" id="614101"/>
    <lineage>
        <taxon>Eukaryota</taxon>
        <taxon>Metazoa</taxon>
        <taxon>Ecdysozoa</taxon>
        <taxon>Arthropoda</taxon>
        <taxon>Hexapoda</taxon>
        <taxon>Insecta</taxon>
        <taxon>Pterygota</taxon>
        <taxon>Neoptera</taxon>
        <taxon>Polyneoptera</taxon>
        <taxon>Phasmatodea</taxon>
        <taxon>Verophasmatodea</taxon>
        <taxon>Anareolatae</taxon>
        <taxon>Phasmatidae</taxon>
        <taxon>Eurycanthinae</taxon>
        <taxon>Dryococelus</taxon>
    </lineage>
</organism>
<sequence length="500" mass="53834">MQGDLHRGKEGLCSHGLHFGAMTTSLITEAAARRASGRGAGRRAGPVAARSWTGGVASCPASSSTAGCRGELAPPTEPLPHHTSSTTVHTLCIPAAARAHYRAHSANPQSSCQLALLLDCFVCIFLPTPRTNFQLRDILSAALNNEVLRADEGEMRGEWSSAGMRGQGKREIPEKTLRPAVSSGTIPMCENPGATRITSASPARRGGGAVSPAKSPLSIISDRVRRRGSERVCLGGGEGHSTQSRTAHGARCKARAAVHTRLTQQELVTRVEPAETEYTAATHERAARQPRLAPSPPTKANLAQSPAGSPDFRKWESCRTMSLVGGFSRGSPVSPTPSFRCRSIFTTITLLSSQHIAVIRDTQNLFNPLFETFLYDIAKREDKVFMLYLGKQSTDSPKFFTQIAVQKGHVSFAVAGSYDGCGATSARRVIVLNNTYRGIEREVRKGVYKVRAMAALGAILPAARRRRLYPRTTRRGPHPVGLSWTTPPRGFTHLKGKAST</sequence>
<name>A0ABQ9I457_9NEOP</name>
<protein>
    <submittedName>
        <fullName evidence="2">Uncharacterized protein</fullName>
    </submittedName>
</protein>
<gene>
    <name evidence="2" type="ORF">PR048_003965</name>
</gene>
<proteinExistence type="predicted"/>
<feature type="region of interest" description="Disordered" evidence="1">
    <location>
        <begin position="182"/>
        <end position="215"/>
    </location>
</feature>
<comment type="caution">
    <text evidence="2">The sequence shown here is derived from an EMBL/GenBank/DDBJ whole genome shotgun (WGS) entry which is preliminary data.</text>
</comment>
<evidence type="ECO:0000256" key="1">
    <source>
        <dbReference type="SAM" id="MobiDB-lite"/>
    </source>
</evidence>
<keyword evidence="3" id="KW-1185">Reference proteome</keyword>
<evidence type="ECO:0000313" key="3">
    <source>
        <dbReference type="Proteomes" id="UP001159363"/>
    </source>
</evidence>